<evidence type="ECO:0000256" key="1">
    <source>
        <dbReference type="SAM" id="SignalP"/>
    </source>
</evidence>
<protein>
    <recommendedName>
        <fullName evidence="4">Lipoprotein</fullName>
    </recommendedName>
</protein>
<dbReference type="Proteomes" id="UP000184694">
    <property type="component" value="Unassembled WGS sequence"/>
</dbReference>
<accession>A0A1N6EWQ2</accession>
<feature type="chain" id="PRO_5013291909" description="Lipoprotein" evidence="1">
    <location>
        <begin position="26"/>
        <end position="150"/>
    </location>
</feature>
<evidence type="ECO:0008006" key="4">
    <source>
        <dbReference type="Google" id="ProtNLM"/>
    </source>
</evidence>
<dbReference type="AlphaFoldDB" id="A0A1N6EWQ2"/>
<evidence type="ECO:0000313" key="2">
    <source>
        <dbReference type="EMBL" id="SIN87381.1"/>
    </source>
</evidence>
<organism evidence="2 3">
    <name type="scientific">Halodesulfovibrio marinisediminis DSM 17456</name>
    <dbReference type="NCBI Taxonomy" id="1121457"/>
    <lineage>
        <taxon>Bacteria</taxon>
        <taxon>Pseudomonadati</taxon>
        <taxon>Thermodesulfobacteriota</taxon>
        <taxon>Desulfovibrionia</taxon>
        <taxon>Desulfovibrionales</taxon>
        <taxon>Desulfovibrionaceae</taxon>
        <taxon>Halodesulfovibrio</taxon>
    </lineage>
</organism>
<feature type="signal peptide" evidence="1">
    <location>
        <begin position="1"/>
        <end position="25"/>
    </location>
</feature>
<sequence length="150" mass="16509">MGIFQKILGAICTLTLLTITTTACASTPLPAKFYSPENPMYQNMTFVIHNRDNLRQAVRIVTLANKRQQAGIQTIILFQDTAVALPVVQGIPYGNITTYNTNKLSVQPQLMPICPKQQYRGYFSSCAGNQSSGCSANLPANFKKTAHQPR</sequence>
<keyword evidence="3" id="KW-1185">Reference proteome</keyword>
<name>A0A1N6EWQ2_9BACT</name>
<evidence type="ECO:0000313" key="3">
    <source>
        <dbReference type="Proteomes" id="UP000184694"/>
    </source>
</evidence>
<dbReference type="EMBL" id="FSRG01000004">
    <property type="protein sequence ID" value="SIN87381.1"/>
    <property type="molecule type" value="Genomic_DNA"/>
</dbReference>
<dbReference type="PROSITE" id="PS51257">
    <property type="entry name" value="PROKAR_LIPOPROTEIN"/>
    <property type="match status" value="1"/>
</dbReference>
<gene>
    <name evidence="2" type="ORF">SAMN02745161_0954</name>
</gene>
<proteinExistence type="predicted"/>
<keyword evidence="1" id="KW-0732">Signal</keyword>
<reference evidence="3" key="1">
    <citation type="submission" date="2016-11" db="EMBL/GenBank/DDBJ databases">
        <authorList>
            <person name="Varghese N."/>
            <person name="Submissions S."/>
        </authorList>
    </citation>
    <scope>NUCLEOTIDE SEQUENCE [LARGE SCALE GENOMIC DNA]</scope>
    <source>
        <strain evidence="3">DSM 17456</strain>
    </source>
</reference>